<feature type="compositionally biased region" description="Polar residues" evidence="1">
    <location>
        <begin position="51"/>
        <end position="78"/>
    </location>
</feature>
<organism evidence="2 3">
    <name type="scientific">Apiospora phragmitis</name>
    <dbReference type="NCBI Taxonomy" id="2905665"/>
    <lineage>
        <taxon>Eukaryota</taxon>
        <taxon>Fungi</taxon>
        <taxon>Dikarya</taxon>
        <taxon>Ascomycota</taxon>
        <taxon>Pezizomycotina</taxon>
        <taxon>Sordariomycetes</taxon>
        <taxon>Xylariomycetidae</taxon>
        <taxon>Amphisphaeriales</taxon>
        <taxon>Apiosporaceae</taxon>
        <taxon>Apiospora</taxon>
    </lineage>
</organism>
<dbReference type="EMBL" id="JAQQWL010000013">
    <property type="protein sequence ID" value="KAK8042863.1"/>
    <property type="molecule type" value="Genomic_DNA"/>
</dbReference>
<comment type="caution">
    <text evidence="2">The sequence shown here is derived from an EMBL/GenBank/DDBJ whole genome shotgun (WGS) entry which is preliminary data.</text>
</comment>
<feature type="compositionally biased region" description="Polar residues" evidence="1">
    <location>
        <begin position="17"/>
        <end position="31"/>
    </location>
</feature>
<reference evidence="2 3" key="1">
    <citation type="submission" date="2023-01" db="EMBL/GenBank/DDBJ databases">
        <title>Analysis of 21 Apiospora genomes using comparative genomics revels a genus with tremendous synthesis potential of carbohydrate active enzymes and secondary metabolites.</title>
        <authorList>
            <person name="Sorensen T."/>
        </authorList>
    </citation>
    <scope>NUCLEOTIDE SEQUENCE [LARGE SCALE GENOMIC DNA]</scope>
    <source>
        <strain evidence="2 3">CBS 135458</strain>
    </source>
</reference>
<dbReference type="RefSeq" id="XP_066709716.1">
    <property type="nucleotide sequence ID" value="XM_066864755.1"/>
</dbReference>
<dbReference type="Proteomes" id="UP001480595">
    <property type="component" value="Unassembled WGS sequence"/>
</dbReference>
<dbReference type="GeneID" id="92097818"/>
<evidence type="ECO:0000256" key="1">
    <source>
        <dbReference type="SAM" id="MobiDB-lite"/>
    </source>
</evidence>
<feature type="region of interest" description="Disordered" evidence="1">
    <location>
        <begin position="1"/>
        <end position="79"/>
    </location>
</feature>
<proteinExistence type="predicted"/>
<name>A0ABR1T8G1_9PEZI</name>
<gene>
    <name evidence="2" type="ORF">PG994_013346</name>
</gene>
<evidence type="ECO:0000313" key="3">
    <source>
        <dbReference type="Proteomes" id="UP001480595"/>
    </source>
</evidence>
<sequence length="250" mass="28011">MDPSNDPPGHEEDENNRLTQGLQKSDNNTLSCEGVLPGPSVHGNQLVVDPASTSDPIQFHTTNSSHTGPRLAQQSTGLSWPPNEFGYSPVFTRFDPLQLQSIMASQQNHHLPWHPVAPTQFYDGGLGLNALVTNLGPIIDVPVPYAPTDYRHQRVDLRTPGWPDDPKLKRIGEYLLLDFHDNCHGGGLRLFRSLGMSTEEIDEVVSHFKRDSRDHRNHVFYRFHVVYGRKPSMEEANTSGKQTEKVTNST</sequence>
<keyword evidence="3" id="KW-1185">Reference proteome</keyword>
<accession>A0ABR1T8G1</accession>
<protein>
    <submittedName>
        <fullName evidence="2">Uncharacterized protein</fullName>
    </submittedName>
</protein>
<evidence type="ECO:0000313" key="2">
    <source>
        <dbReference type="EMBL" id="KAK8042863.1"/>
    </source>
</evidence>